<dbReference type="EMBL" id="QGKX02000088">
    <property type="protein sequence ID" value="KAF3584420.1"/>
    <property type="molecule type" value="Genomic_DNA"/>
</dbReference>
<name>A0A8S9RUI8_BRACR</name>
<accession>A0A8S9RUI8</accession>
<evidence type="ECO:0000256" key="1">
    <source>
        <dbReference type="SAM" id="SignalP"/>
    </source>
</evidence>
<sequence length="136" mass="14289">MGVGAIAKKDVTVLFALRKLVLLTSSVQALATGAPAQNPAPAEAALPPSDGFVISFPDGRLLRTNEVEAFIQGPVGVFLGCGRPLLSRFSRVVFMTGGIVNLHHGGTIFFLHRSMIEVPYSSEIAVPVGAIIEFAS</sequence>
<organism evidence="2 3">
    <name type="scientific">Brassica cretica</name>
    <name type="common">Mustard</name>
    <dbReference type="NCBI Taxonomy" id="69181"/>
    <lineage>
        <taxon>Eukaryota</taxon>
        <taxon>Viridiplantae</taxon>
        <taxon>Streptophyta</taxon>
        <taxon>Embryophyta</taxon>
        <taxon>Tracheophyta</taxon>
        <taxon>Spermatophyta</taxon>
        <taxon>Magnoliopsida</taxon>
        <taxon>eudicotyledons</taxon>
        <taxon>Gunneridae</taxon>
        <taxon>Pentapetalae</taxon>
        <taxon>rosids</taxon>
        <taxon>malvids</taxon>
        <taxon>Brassicales</taxon>
        <taxon>Brassicaceae</taxon>
        <taxon>Brassiceae</taxon>
        <taxon>Brassica</taxon>
    </lineage>
</organism>
<proteinExistence type="predicted"/>
<comment type="caution">
    <text evidence="2">The sequence shown here is derived from an EMBL/GenBank/DDBJ whole genome shotgun (WGS) entry which is preliminary data.</text>
</comment>
<keyword evidence="1" id="KW-0732">Signal</keyword>
<protein>
    <submittedName>
        <fullName evidence="2">Uncharacterized protein</fullName>
    </submittedName>
</protein>
<gene>
    <name evidence="2" type="ORF">F2Q69_00027195</name>
</gene>
<feature type="signal peptide" evidence="1">
    <location>
        <begin position="1"/>
        <end position="29"/>
    </location>
</feature>
<feature type="chain" id="PRO_5035732590" evidence="1">
    <location>
        <begin position="30"/>
        <end position="136"/>
    </location>
</feature>
<dbReference type="AlphaFoldDB" id="A0A8S9RUI8"/>
<reference evidence="2" key="1">
    <citation type="submission" date="2019-12" db="EMBL/GenBank/DDBJ databases">
        <title>Genome sequencing and annotation of Brassica cretica.</title>
        <authorList>
            <person name="Studholme D.J."/>
            <person name="Sarris P."/>
        </authorList>
    </citation>
    <scope>NUCLEOTIDE SEQUENCE</scope>
    <source>
        <strain evidence="2">PFS-109/04</strain>
        <tissue evidence="2">Leaf</tissue>
    </source>
</reference>
<dbReference type="Proteomes" id="UP000712600">
    <property type="component" value="Unassembled WGS sequence"/>
</dbReference>
<evidence type="ECO:0000313" key="3">
    <source>
        <dbReference type="Proteomes" id="UP000712600"/>
    </source>
</evidence>
<evidence type="ECO:0000313" key="2">
    <source>
        <dbReference type="EMBL" id="KAF3584420.1"/>
    </source>
</evidence>